<keyword evidence="1" id="KW-0175">Coiled coil</keyword>
<feature type="coiled-coil region" evidence="1">
    <location>
        <begin position="1054"/>
        <end position="1081"/>
    </location>
</feature>
<evidence type="ECO:0000259" key="2">
    <source>
        <dbReference type="Pfam" id="PF13476"/>
    </source>
</evidence>
<dbReference type="PANTHER" id="PTHR32114">
    <property type="entry name" value="ABC TRANSPORTER ABCH.3"/>
    <property type="match status" value="1"/>
</dbReference>
<name>A0ABY2KKX2_9RHOB</name>
<dbReference type="Pfam" id="PF13558">
    <property type="entry name" value="SbcC_Walker_B"/>
    <property type="match status" value="1"/>
</dbReference>
<dbReference type="InterPro" id="IPR038729">
    <property type="entry name" value="Rad50/SbcC_AAA"/>
</dbReference>
<comment type="caution">
    <text evidence="3">The sequence shown here is derived from an EMBL/GenBank/DDBJ whole genome shotgun (WGS) entry which is preliminary data.</text>
</comment>
<evidence type="ECO:0000256" key="1">
    <source>
        <dbReference type="SAM" id="Coils"/>
    </source>
</evidence>
<reference evidence="3 4" key="1">
    <citation type="submission" date="2018-11" db="EMBL/GenBank/DDBJ databases">
        <title>Tabrizicola sp. isolated from sediment of alpine lake.</title>
        <authorList>
            <person name="Liu Z."/>
        </authorList>
    </citation>
    <scope>NUCLEOTIDE SEQUENCE [LARGE SCALE GENOMIC DNA]</scope>
    <source>
        <strain evidence="3 4">DRYC-M-16</strain>
    </source>
</reference>
<dbReference type="EMBL" id="RPEM01000006">
    <property type="protein sequence ID" value="TGD43129.1"/>
    <property type="molecule type" value="Genomic_DNA"/>
</dbReference>
<dbReference type="Proteomes" id="UP000297741">
    <property type="component" value="Unassembled WGS sequence"/>
</dbReference>
<accession>A0ABY2KKX2</accession>
<evidence type="ECO:0000313" key="4">
    <source>
        <dbReference type="Proteomes" id="UP000297741"/>
    </source>
</evidence>
<organism evidence="3 4">
    <name type="scientific">Pseudotabrizicola sediminis</name>
    <dbReference type="NCBI Taxonomy" id="2486418"/>
    <lineage>
        <taxon>Bacteria</taxon>
        <taxon>Pseudomonadati</taxon>
        <taxon>Pseudomonadota</taxon>
        <taxon>Alphaproteobacteria</taxon>
        <taxon>Rhodobacterales</taxon>
        <taxon>Paracoccaceae</taxon>
        <taxon>Pseudotabrizicola</taxon>
    </lineage>
</organism>
<gene>
    <name evidence="3" type="ORF">EEB11_09785</name>
</gene>
<feature type="domain" description="Rad50/SbcC-type AAA" evidence="2">
    <location>
        <begin position="6"/>
        <end position="192"/>
    </location>
</feature>
<sequence>MRILSISGQNIASLSDRFEIDFSAAPLNGAGLFAITGETGAGKSSILDAMCLALYGDAPRLATGASSDEVPDPSGDTIKAKDARAILRRGAVQGWAEVRFTASLDGQDYIARWQARRARDRADGKLQNVSRSLARASDQQVLASQTTAVTEQIITLTGLTYEEFRRTVLLAQGDFDAFLRADTNERAGLLEKVTGTGLYRAVSTRVFERTEAARQVHDGLTLRRGEHRLLSEEEQTALAAESAALVAENAAAIAERTKLQADMERHARHAEAARQVDLAAGMESAALVGLAAAVPQRERLALIDRADPLRPLWTRAKEATARMAAATATLETKRGRRSEAEARAEELREAATLFSADFAAKEAEFKVLGPQWDEAAALDSEILSAATELTTAQSTADSAEAEAKIAGDALTDLRAAVTQAEADLSEADAEIAELATALPLADRWEQVRADIGAHTAAQAAAAKAETQALDAEEKLRALRAQVDGLTAAITEGSDKEVALQGEAAQLSAQITALELKHPVQASRQLADLAAALGGLHRAGEDHATAKCDRALAVAQEQAGIAGATVATAAIASAVEAVIRAEAQVAVLIAPSQQADLASSDVARNLRLHLEPGTPCPVCGSAEHPIHADAALADLAARLRTDLAAARTEAQRARAAQMEAERHRAIHDAQSAQAKTMIALTAGRLEKAKGEWTAARSQARAHPGCPDGLPETPDEEQSAVGAAQLHITAAQQVAAQAQDRLGQMRKDLATMASRRDAIQDDLKTKAKDRDAVTTAKTDADRMLSLARQAAQNHLATAQRHASAVGPFLVPLEEAGDALNDPELLDRLGILVGRVTKAREAQRASTDLLAQLAPQVSGQVSKTDAALQLADRARKDAKARQLVLINLRQRRAPLLGGEPTSAHRTRFNDNRKAALVARDDAQKAYAEASNQAVAAVTEQQSAEADLSSAEKMASVATTEFDQRRSDLGLSVEDLETLFALGRDEVHAMRDHLRGLDDALTAARAALNERKLDLLRHQQDLPETPADDLRTRIEAIDAATVLHQQRQGAIENQIAIDAENREKLAGLEAEIAKARAELDVWRAVNAAVGSKNGDRFARFAQSITLDVLADSANRHLADLNPRYRLRRAADLALQVEDIDMGGEARATRSLSGGERFLVSLALALALSRMGSKGGLAATLFIDEGFGSLDAASLDLAIDALEGLQSQGRQVGVISHVEAMKDRIPVRITVTKQGGGKSAVRIAADGTT</sequence>
<feature type="coiled-coil region" evidence="1">
    <location>
        <begin position="410"/>
        <end position="488"/>
    </location>
</feature>
<dbReference type="RefSeq" id="WP_135430826.1">
    <property type="nucleotide sequence ID" value="NZ_RPEM01000006.1"/>
</dbReference>
<dbReference type="InterPro" id="IPR027417">
    <property type="entry name" value="P-loop_NTPase"/>
</dbReference>
<protein>
    <submittedName>
        <fullName evidence="3">Chromosome segregation protein SMC</fullName>
    </submittedName>
</protein>
<keyword evidence="4" id="KW-1185">Reference proteome</keyword>
<dbReference type="Pfam" id="PF13476">
    <property type="entry name" value="AAA_23"/>
    <property type="match status" value="1"/>
</dbReference>
<dbReference type="PANTHER" id="PTHR32114:SF2">
    <property type="entry name" value="ABC TRANSPORTER ABCH.3"/>
    <property type="match status" value="1"/>
</dbReference>
<feature type="coiled-coil region" evidence="1">
    <location>
        <begin position="635"/>
        <end position="674"/>
    </location>
</feature>
<proteinExistence type="predicted"/>
<dbReference type="Gene3D" id="3.40.50.300">
    <property type="entry name" value="P-loop containing nucleotide triphosphate hydrolases"/>
    <property type="match status" value="2"/>
</dbReference>
<evidence type="ECO:0000313" key="3">
    <source>
        <dbReference type="EMBL" id="TGD43129.1"/>
    </source>
</evidence>
<dbReference type="SUPFAM" id="SSF52540">
    <property type="entry name" value="P-loop containing nucleoside triphosphate hydrolases"/>
    <property type="match status" value="1"/>
</dbReference>